<feature type="compositionally biased region" description="Low complexity" evidence="1">
    <location>
        <begin position="206"/>
        <end position="218"/>
    </location>
</feature>
<dbReference type="AlphaFoldDB" id="A0A671MIF7"/>
<proteinExistence type="predicted"/>
<keyword evidence="4" id="KW-1185">Reference proteome</keyword>
<feature type="compositionally biased region" description="Polar residues" evidence="1">
    <location>
        <begin position="152"/>
        <end position="168"/>
    </location>
</feature>
<dbReference type="GO" id="GO:0035035">
    <property type="term" value="F:histone acetyltransferase binding"/>
    <property type="evidence" value="ECO:0007669"/>
    <property type="project" value="TreeGrafter"/>
</dbReference>
<feature type="compositionally biased region" description="Basic and acidic residues" evidence="1">
    <location>
        <begin position="996"/>
        <end position="1008"/>
    </location>
</feature>
<gene>
    <name evidence="3" type="primary">LOC107694965</name>
</gene>
<dbReference type="GeneID" id="107694965"/>
<dbReference type="Proteomes" id="UP000472260">
    <property type="component" value="Unassembled WGS sequence"/>
</dbReference>
<dbReference type="Ensembl" id="ENSSANT00000035165.1">
    <property type="protein sequence ID" value="ENSSANP00000033046.1"/>
    <property type="gene ID" value="ENSSANG00000016786.1"/>
</dbReference>
<feature type="domain" description="PEHE" evidence="2">
    <location>
        <begin position="826"/>
        <end position="981"/>
    </location>
</feature>
<dbReference type="InterPro" id="IPR029332">
    <property type="entry name" value="PEHE_dom"/>
</dbReference>
<dbReference type="Ensembl" id="ENSSANT00000035173.1">
    <property type="protein sequence ID" value="ENSSANP00000033054.1"/>
    <property type="gene ID" value="ENSSANG00000016786.1"/>
</dbReference>
<evidence type="ECO:0000313" key="4">
    <source>
        <dbReference type="Proteomes" id="UP000472260"/>
    </source>
</evidence>
<dbReference type="PROSITE" id="PS52052">
    <property type="entry name" value="PEHE"/>
    <property type="match status" value="1"/>
</dbReference>
<dbReference type="Pfam" id="PF15275">
    <property type="entry name" value="PEHE"/>
    <property type="match status" value="1"/>
</dbReference>
<feature type="region of interest" description="Disordered" evidence="1">
    <location>
        <begin position="695"/>
        <end position="750"/>
    </location>
</feature>
<dbReference type="SMART" id="SM01300">
    <property type="entry name" value="PEHE"/>
    <property type="match status" value="1"/>
</dbReference>
<dbReference type="Ensembl" id="ENSSANT00000035172.1">
    <property type="protein sequence ID" value="ENSSANP00000033053.1"/>
    <property type="gene ID" value="ENSSANG00000016786.1"/>
</dbReference>
<dbReference type="RefSeq" id="XP_016350180.1">
    <property type="nucleotide sequence ID" value="XM_016494694.1"/>
</dbReference>
<feature type="region of interest" description="Disordered" evidence="1">
    <location>
        <begin position="148"/>
        <end position="168"/>
    </location>
</feature>
<evidence type="ECO:0000256" key="1">
    <source>
        <dbReference type="SAM" id="MobiDB-lite"/>
    </source>
</evidence>
<dbReference type="GO" id="GO:0044545">
    <property type="term" value="C:NSL complex"/>
    <property type="evidence" value="ECO:0007669"/>
    <property type="project" value="TreeGrafter"/>
</dbReference>
<dbReference type="RefSeq" id="XP_016350181.1">
    <property type="nucleotide sequence ID" value="XM_016494695.1"/>
</dbReference>
<evidence type="ECO:0000313" key="3">
    <source>
        <dbReference type="Ensembl" id="ENSSANP00000033054.1"/>
    </source>
</evidence>
<name>A0A671MIF7_9TELE</name>
<dbReference type="InterPro" id="IPR026180">
    <property type="entry name" value="NSL1"/>
</dbReference>
<feature type="compositionally biased region" description="Basic and acidic residues" evidence="1">
    <location>
        <begin position="736"/>
        <end position="745"/>
    </location>
</feature>
<feature type="region of interest" description="Disordered" evidence="1">
    <location>
        <begin position="22"/>
        <end position="44"/>
    </location>
</feature>
<dbReference type="OrthoDB" id="6022640at2759"/>
<reference evidence="3" key="1">
    <citation type="submission" date="2025-05" db="UniProtKB">
        <authorList>
            <consortium name="Ensembl"/>
        </authorList>
    </citation>
    <scope>IDENTIFICATION</scope>
</reference>
<feature type="region of interest" description="Disordered" evidence="1">
    <location>
        <begin position="505"/>
        <end position="543"/>
    </location>
</feature>
<dbReference type="PANTHER" id="PTHR22443">
    <property type="entry name" value="NON-SPECIFIC LETHAL 1, ISOFORM M"/>
    <property type="match status" value="1"/>
</dbReference>
<dbReference type="KEGG" id="sanh:107694965"/>
<sequence length="1050" mass="115276">MAAMAPALTDTPAEAHRIRFKLAPSSSTLSPSGVEGSGTGNHILVSSNGAVKRKASEERPSRGAGPCKPIVTSYHCSDVSSAKESLKLQGVLLQTHNILPSLIPRKHQALELSEEQPKSIMSASGGGGPCGPPTVNGIAKKVTKPTDRDNAVTLNGGQHTVEQDLSNQTEVVNSTMGLTSNGPLREAAERHQLSTGESQNCPSNEAPPATSPTSSAPFTEDKISDCPALGSEDMLALSLATHQDPLGGLGAELSDRTQHSQSRQGEIEVRLWRLRKRLQVVQAKQVERHVQQQLGGLLKSTLSALDARRPSGHHSDDSLTPQERDGLRRFLKSGSMPAELERLSLSCTTNLRSAECAFDSDATESSSGGETDVEEEELARVDIEQRHIHLCRRAEGRYAVDRASIISHWNWLQAQVSDLEYRIRQQTDIYRQIRSSKGSVVLGESSVCESVPEDSSDSRTETITCPVPREHDTVGVETSVSSNGIVTETCLRRSCGPVRQVNGVINSLRPSSPVTSDPDEQSRSESQQKLEMGPQASPAHDSTCVAARTRPLLSCRKRRVLRPGSLTSLNHKAQRSVAPRCGCELNAQCVMCSGRALPPADTQHQLPLLDRLAQFDHCVHPILSFTDDVMMNLHMQRVLKGHWQNRPLEKIRPIKKISLKHKLCLGSRISDPSSKDKHKLANSLLSAVRLSHHKVRSEKVSQHQLDIPISASKHESRQHFRQSSSFDRSHGRKRPREPSLDRTENAPKLNMDMGSPCPSLSALNTPTHSLLMRQPSISETSTPLHLNSSAATIRRRRGESPFDINNIVIPMSVAATTRVEKLQYKEILTPSWREVDIFAKPISEEDDAVEIEDLSDVTFSQLYLSYEEQERSRWSWSASNIAKRRGSRSYKSVDGRTTPLLCGTNPSTPQPSSPDTAYFHLLHEYNSVASPSSPVSPEMLMLSGLHTPGSRDSQRLLSNEDTCCSTPDTYEEMAPQPVQPWECRTFPLDVDPQQESEIHHSPAGERPCRTIRRVSGCRSSKSESDAGPSSPLGNDGAKQKQTNPPKPTHQ</sequence>
<dbReference type="PANTHER" id="PTHR22443:SF19">
    <property type="entry name" value="KAT8 REGULATORY NSL COMPLEX SUBUNIT 1-RELATED"/>
    <property type="match status" value="1"/>
</dbReference>
<organism evidence="3 4">
    <name type="scientific">Sinocyclocheilus anshuiensis</name>
    <dbReference type="NCBI Taxonomy" id="1608454"/>
    <lineage>
        <taxon>Eukaryota</taxon>
        <taxon>Metazoa</taxon>
        <taxon>Chordata</taxon>
        <taxon>Craniata</taxon>
        <taxon>Vertebrata</taxon>
        <taxon>Euteleostomi</taxon>
        <taxon>Actinopterygii</taxon>
        <taxon>Neopterygii</taxon>
        <taxon>Teleostei</taxon>
        <taxon>Ostariophysi</taxon>
        <taxon>Cypriniformes</taxon>
        <taxon>Cyprinidae</taxon>
        <taxon>Cyprininae</taxon>
        <taxon>Sinocyclocheilus</taxon>
    </lineage>
</organism>
<dbReference type="RefSeq" id="XP_016350182.1">
    <property type="nucleotide sequence ID" value="XM_016494696.1"/>
</dbReference>
<dbReference type="Ensembl" id="ENSSANT00000035160.1">
    <property type="protein sequence ID" value="ENSSANP00000033041.1"/>
    <property type="gene ID" value="ENSSANG00000016786.1"/>
</dbReference>
<protein>
    <submittedName>
        <fullName evidence="3">KAT8 regulatory NSL complex subunit 1-like</fullName>
    </submittedName>
</protein>
<feature type="region of interest" description="Disordered" evidence="1">
    <location>
        <begin position="189"/>
        <end position="226"/>
    </location>
</feature>
<feature type="compositionally biased region" description="Polar residues" evidence="1">
    <location>
        <begin position="193"/>
        <end position="203"/>
    </location>
</feature>
<feature type="compositionally biased region" description="Polar residues" evidence="1">
    <location>
        <begin position="505"/>
        <end position="515"/>
    </location>
</feature>
<evidence type="ECO:0000259" key="2">
    <source>
        <dbReference type="PROSITE" id="PS52052"/>
    </source>
</evidence>
<accession>A0A671MIF7</accession>
<feature type="region of interest" description="Disordered" evidence="1">
    <location>
        <begin position="992"/>
        <end position="1050"/>
    </location>
</feature>